<dbReference type="EMBL" id="JAZGLY010000004">
    <property type="protein sequence ID" value="MEE6187463.1"/>
    <property type="molecule type" value="Genomic_DNA"/>
</dbReference>
<reference evidence="1 2" key="1">
    <citation type="submission" date="2024-01" db="EMBL/GenBank/DDBJ databases">
        <title>Niabella digestum sp. nov., isolated from waste digestion system.</title>
        <authorList>
            <person name="Zhang L."/>
        </authorList>
    </citation>
    <scope>NUCLEOTIDE SEQUENCE [LARGE SCALE GENOMIC DNA]</scope>
    <source>
        <strain evidence="1 2">A18</strain>
    </source>
</reference>
<keyword evidence="2" id="KW-1185">Reference proteome</keyword>
<accession>A0ABU7RHH5</accession>
<evidence type="ECO:0000313" key="1">
    <source>
        <dbReference type="EMBL" id="MEE6187463.1"/>
    </source>
</evidence>
<sequence>MNKNIWSLYKNSDRGKSVIKLFTVHEEDDELNWAEQVFKNYVEYLGEQVGGYNKERMLNSCINNFCIILMCIWADNLQLKENEGIDDYYERLIDNIELSEVEVNEEERRLYKEKDRIIYLHKQNYKSLCSILPELSLALFYLYPNVFFPILFRERFDVFMRILDVLEISMPELPTKPDKRGRLLFYKELVKNIYAFSKQHDLTAEETCACIYDFALMLLEDNQTKDEMPEPTNIWLTGACKEDYKNFLKNPIKDAKAIWTCNENTKRGDIIIMYVLSPYSCIQSIWRSDMDGVYTPFNYYNSRTRVTSGILISPITLNELKADQYFSQLGIVRKNFQGVNGVKFTAKDYKELQRLLSEKGFDISLLPQLYKPNLEIEGDIKNEKDVEEKLLIPLLTKLGYTEGDWTRQLSQKVGRNLKAVPDFVFLPKGELYFQNAPLIIEAKFDISSNIERTKSYNQALSYARMMKSSMFGICDKERLIIYKERKGLFDRFQPAFEKYWQNINDTETFNQLKLIIGKSAIQ</sequence>
<gene>
    <name evidence="1" type="ORF">V2H41_09270</name>
</gene>
<organism evidence="1 2">
    <name type="scientific">Niabella digestorum</name>
    <dbReference type="NCBI Taxonomy" id="3117701"/>
    <lineage>
        <taxon>Bacteria</taxon>
        <taxon>Pseudomonadati</taxon>
        <taxon>Bacteroidota</taxon>
        <taxon>Chitinophagia</taxon>
        <taxon>Chitinophagales</taxon>
        <taxon>Chitinophagaceae</taxon>
        <taxon>Niabella</taxon>
    </lineage>
</organism>
<evidence type="ECO:0000313" key="2">
    <source>
        <dbReference type="Proteomes" id="UP001357452"/>
    </source>
</evidence>
<dbReference type="Proteomes" id="UP001357452">
    <property type="component" value="Unassembled WGS sequence"/>
</dbReference>
<evidence type="ECO:0008006" key="3">
    <source>
        <dbReference type="Google" id="ProtNLM"/>
    </source>
</evidence>
<protein>
    <recommendedName>
        <fullName evidence="3">Restriction endonuclease subunit R</fullName>
    </recommendedName>
</protein>
<name>A0ABU7RHH5_9BACT</name>
<comment type="caution">
    <text evidence="1">The sequence shown here is derived from an EMBL/GenBank/DDBJ whole genome shotgun (WGS) entry which is preliminary data.</text>
</comment>
<dbReference type="RefSeq" id="WP_330974871.1">
    <property type="nucleotide sequence ID" value="NZ_JAZGLY010000004.1"/>
</dbReference>
<proteinExistence type="predicted"/>